<proteinExistence type="inferred from homology"/>
<dbReference type="InterPro" id="IPR057326">
    <property type="entry name" value="KR_dom"/>
</dbReference>
<dbReference type="PRINTS" id="PR00081">
    <property type="entry name" value="GDHRDH"/>
</dbReference>
<evidence type="ECO:0000259" key="2">
    <source>
        <dbReference type="SMART" id="SM00822"/>
    </source>
</evidence>
<dbReference type="Gene3D" id="3.40.50.720">
    <property type="entry name" value="NAD(P)-binding Rossmann-like Domain"/>
    <property type="match status" value="1"/>
</dbReference>
<dbReference type="AlphaFoldDB" id="A0A849HAP8"/>
<dbReference type="CDD" id="cd05233">
    <property type="entry name" value="SDR_c"/>
    <property type="match status" value="1"/>
</dbReference>
<dbReference type="GO" id="GO:0016616">
    <property type="term" value="F:oxidoreductase activity, acting on the CH-OH group of donors, NAD or NADP as acceptor"/>
    <property type="evidence" value="ECO:0007669"/>
    <property type="project" value="TreeGrafter"/>
</dbReference>
<dbReference type="PROSITE" id="PS00061">
    <property type="entry name" value="ADH_SHORT"/>
    <property type="match status" value="1"/>
</dbReference>
<dbReference type="GO" id="GO:0030497">
    <property type="term" value="P:fatty acid elongation"/>
    <property type="evidence" value="ECO:0007669"/>
    <property type="project" value="TreeGrafter"/>
</dbReference>
<dbReference type="SUPFAM" id="SSF51735">
    <property type="entry name" value="NAD(P)-binding Rossmann-fold domains"/>
    <property type="match status" value="1"/>
</dbReference>
<reference evidence="3 4" key="1">
    <citation type="submission" date="2020-04" db="EMBL/GenBank/DDBJ databases">
        <title>Knoellia sp. isolate from air conditioner.</title>
        <authorList>
            <person name="Chea S."/>
            <person name="Kim D.-U."/>
        </authorList>
    </citation>
    <scope>NUCLEOTIDE SEQUENCE [LARGE SCALE GENOMIC DNA]</scope>
    <source>
        <strain evidence="3 4">DB2414S</strain>
    </source>
</reference>
<dbReference type="InterPro" id="IPR036291">
    <property type="entry name" value="NAD(P)-bd_dom_sf"/>
</dbReference>
<dbReference type="InterPro" id="IPR020904">
    <property type="entry name" value="Sc_DH/Rdtase_CS"/>
</dbReference>
<dbReference type="PANTHER" id="PTHR42760">
    <property type="entry name" value="SHORT-CHAIN DEHYDROGENASES/REDUCTASES FAMILY MEMBER"/>
    <property type="match status" value="1"/>
</dbReference>
<comment type="similarity">
    <text evidence="1">Belongs to the short-chain dehydrogenases/reductases (SDR) family.</text>
</comment>
<accession>A0A849HAP8</accession>
<dbReference type="Proteomes" id="UP000588586">
    <property type="component" value="Unassembled WGS sequence"/>
</dbReference>
<comment type="caution">
    <text evidence="3">The sequence shown here is derived from an EMBL/GenBank/DDBJ whole genome shotgun (WGS) entry which is preliminary data.</text>
</comment>
<sequence length="236" mass="24090">MQVVITGGGTGIGLACARRFVDDGHEVVLVGRRASVIEEAARGLGRAARWVQADASDPSDVAALAAQLDRVDVLVCAAGGLVPGADDGLGDLAEQWVGTFRANVLSAVLVTEALLPMVPRPGGRIIAVSSVSGRKGAGAYGAAKAALNNWVIDTAAALATEGITVNAVAPGYVPDTGFWDGRRDEDEVRRRLAKVAMGRPGELDEVAEAVAHFASPRAGFTTGQVLGVDGGTLLAL</sequence>
<keyword evidence="4" id="KW-1185">Reference proteome</keyword>
<organism evidence="3 4">
    <name type="scientific">Knoellia koreensis</name>
    <dbReference type="NCBI Taxonomy" id="2730921"/>
    <lineage>
        <taxon>Bacteria</taxon>
        <taxon>Bacillati</taxon>
        <taxon>Actinomycetota</taxon>
        <taxon>Actinomycetes</taxon>
        <taxon>Micrococcales</taxon>
        <taxon>Intrasporangiaceae</taxon>
        <taxon>Knoellia</taxon>
    </lineage>
</organism>
<dbReference type="EMBL" id="JABEPQ010000002">
    <property type="protein sequence ID" value="NNM46796.1"/>
    <property type="molecule type" value="Genomic_DNA"/>
</dbReference>
<gene>
    <name evidence="3" type="ORF">HJG52_12360</name>
</gene>
<evidence type="ECO:0000313" key="4">
    <source>
        <dbReference type="Proteomes" id="UP000588586"/>
    </source>
</evidence>
<feature type="domain" description="Ketoreductase" evidence="2">
    <location>
        <begin position="3"/>
        <end position="182"/>
    </location>
</feature>
<evidence type="ECO:0000256" key="1">
    <source>
        <dbReference type="ARBA" id="ARBA00006484"/>
    </source>
</evidence>
<dbReference type="PANTHER" id="PTHR42760:SF40">
    <property type="entry name" value="3-OXOACYL-[ACYL-CARRIER-PROTEIN] REDUCTASE, CHLOROPLASTIC"/>
    <property type="match status" value="1"/>
</dbReference>
<protein>
    <submittedName>
        <fullName evidence="3">SDR family oxidoreductase</fullName>
    </submittedName>
</protein>
<name>A0A849HAP8_9MICO</name>
<dbReference type="Pfam" id="PF13561">
    <property type="entry name" value="adh_short_C2"/>
    <property type="match status" value="1"/>
</dbReference>
<evidence type="ECO:0000313" key="3">
    <source>
        <dbReference type="EMBL" id="NNM46796.1"/>
    </source>
</evidence>
<dbReference type="SMART" id="SM00822">
    <property type="entry name" value="PKS_KR"/>
    <property type="match status" value="1"/>
</dbReference>
<dbReference type="InterPro" id="IPR002347">
    <property type="entry name" value="SDR_fam"/>
</dbReference>
<dbReference type="RefSeq" id="WP_171243856.1">
    <property type="nucleotide sequence ID" value="NZ_JABEPQ010000002.1"/>
</dbReference>